<dbReference type="InterPro" id="IPR050329">
    <property type="entry name" value="GLI_C2H2-zinc-finger"/>
</dbReference>
<dbReference type="Pfam" id="PF00096">
    <property type="entry name" value="zf-C2H2"/>
    <property type="match status" value="4"/>
</dbReference>
<protein>
    <recommendedName>
        <fullName evidence="6">C2H2-type domain-containing protein</fullName>
    </recommendedName>
</protein>
<dbReference type="FunFam" id="3.30.160.60:FF:000446">
    <property type="entry name" value="Zinc finger protein"/>
    <property type="match status" value="1"/>
</dbReference>
<evidence type="ECO:0000256" key="2">
    <source>
        <dbReference type="ARBA" id="ARBA00022737"/>
    </source>
</evidence>
<dbReference type="InterPro" id="IPR013087">
    <property type="entry name" value="Znf_C2H2_type"/>
</dbReference>
<evidence type="ECO:0000256" key="1">
    <source>
        <dbReference type="ARBA" id="ARBA00022723"/>
    </source>
</evidence>
<dbReference type="PROSITE" id="PS50157">
    <property type="entry name" value="ZINC_FINGER_C2H2_2"/>
    <property type="match status" value="6"/>
</dbReference>
<evidence type="ECO:0000313" key="8">
    <source>
        <dbReference type="Proteomes" id="UP001054945"/>
    </source>
</evidence>
<dbReference type="PROSITE" id="PS00028">
    <property type="entry name" value="ZINC_FINGER_C2H2_1"/>
    <property type="match status" value="2"/>
</dbReference>
<evidence type="ECO:0000313" key="7">
    <source>
        <dbReference type="EMBL" id="GIY93534.1"/>
    </source>
</evidence>
<evidence type="ECO:0000259" key="6">
    <source>
        <dbReference type="PROSITE" id="PS50157"/>
    </source>
</evidence>
<evidence type="ECO:0000256" key="5">
    <source>
        <dbReference type="PROSITE-ProRule" id="PRU00042"/>
    </source>
</evidence>
<dbReference type="GO" id="GO:0000981">
    <property type="term" value="F:DNA-binding transcription factor activity, RNA polymerase II-specific"/>
    <property type="evidence" value="ECO:0007669"/>
    <property type="project" value="TreeGrafter"/>
</dbReference>
<feature type="domain" description="C2H2-type" evidence="6">
    <location>
        <begin position="249"/>
        <end position="276"/>
    </location>
</feature>
<feature type="domain" description="C2H2-type" evidence="6">
    <location>
        <begin position="369"/>
        <end position="396"/>
    </location>
</feature>
<dbReference type="PANTHER" id="PTHR19818">
    <property type="entry name" value="ZINC FINGER PROTEIN ZIC AND GLI"/>
    <property type="match status" value="1"/>
</dbReference>
<accession>A0AAV4XFZ3</accession>
<dbReference type="PANTHER" id="PTHR19818:SF162">
    <property type="entry name" value="GASTRULA ZINC FINGER PROTEIN XLCGF57.1-RELATED"/>
    <property type="match status" value="1"/>
</dbReference>
<keyword evidence="3 5" id="KW-0863">Zinc-finger</keyword>
<feature type="domain" description="C2H2-type" evidence="6">
    <location>
        <begin position="15"/>
        <end position="42"/>
    </location>
</feature>
<comment type="caution">
    <text evidence="7">The sequence shown here is derived from an EMBL/GenBank/DDBJ whole genome shotgun (WGS) entry which is preliminary data.</text>
</comment>
<dbReference type="EMBL" id="BPLR01017675">
    <property type="protein sequence ID" value="GIY93534.1"/>
    <property type="molecule type" value="Genomic_DNA"/>
</dbReference>
<dbReference type="SUPFAM" id="SSF57667">
    <property type="entry name" value="beta-beta-alpha zinc fingers"/>
    <property type="match status" value="4"/>
</dbReference>
<dbReference type="SMART" id="SM00355">
    <property type="entry name" value="ZnF_C2H2"/>
    <property type="match status" value="6"/>
</dbReference>
<dbReference type="FunFam" id="3.30.160.60:FF:000624">
    <property type="entry name" value="zinc finger protein 697"/>
    <property type="match status" value="1"/>
</dbReference>
<name>A0AAV4XFZ3_CAEEX</name>
<dbReference type="Proteomes" id="UP001054945">
    <property type="component" value="Unassembled WGS sequence"/>
</dbReference>
<dbReference type="FunFam" id="3.30.160.60:FF:002343">
    <property type="entry name" value="Zinc finger protein 33A"/>
    <property type="match status" value="1"/>
</dbReference>
<feature type="non-terminal residue" evidence="7">
    <location>
        <position position="1"/>
    </location>
</feature>
<proteinExistence type="predicted"/>
<dbReference type="GO" id="GO:0005634">
    <property type="term" value="C:nucleus"/>
    <property type="evidence" value="ECO:0007669"/>
    <property type="project" value="UniProtKB-ARBA"/>
</dbReference>
<gene>
    <name evidence="7" type="ORF">CEXT_717981</name>
</gene>
<reference evidence="7 8" key="1">
    <citation type="submission" date="2021-06" db="EMBL/GenBank/DDBJ databases">
        <title>Caerostris extrusa draft genome.</title>
        <authorList>
            <person name="Kono N."/>
            <person name="Arakawa K."/>
        </authorList>
    </citation>
    <scope>NUCLEOTIDE SEQUENCE [LARGE SCALE GENOMIC DNA]</scope>
</reference>
<dbReference type="GO" id="GO:0045944">
    <property type="term" value="P:positive regulation of transcription by RNA polymerase II"/>
    <property type="evidence" value="ECO:0007669"/>
    <property type="project" value="UniProtKB-ARBA"/>
</dbReference>
<organism evidence="7 8">
    <name type="scientific">Caerostris extrusa</name>
    <name type="common">Bark spider</name>
    <name type="synonym">Caerostris bankana</name>
    <dbReference type="NCBI Taxonomy" id="172846"/>
    <lineage>
        <taxon>Eukaryota</taxon>
        <taxon>Metazoa</taxon>
        <taxon>Ecdysozoa</taxon>
        <taxon>Arthropoda</taxon>
        <taxon>Chelicerata</taxon>
        <taxon>Arachnida</taxon>
        <taxon>Araneae</taxon>
        <taxon>Araneomorphae</taxon>
        <taxon>Entelegynae</taxon>
        <taxon>Araneoidea</taxon>
        <taxon>Araneidae</taxon>
        <taxon>Caerostris</taxon>
    </lineage>
</organism>
<dbReference type="AlphaFoldDB" id="A0AAV4XFZ3"/>
<evidence type="ECO:0000256" key="3">
    <source>
        <dbReference type="ARBA" id="ARBA00022771"/>
    </source>
</evidence>
<dbReference type="FunFam" id="3.30.160.60:FF:001325">
    <property type="entry name" value="zinc finger protein 200"/>
    <property type="match status" value="1"/>
</dbReference>
<dbReference type="GO" id="GO:0000978">
    <property type="term" value="F:RNA polymerase II cis-regulatory region sequence-specific DNA binding"/>
    <property type="evidence" value="ECO:0007669"/>
    <property type="project" value="TreeGrafter"/>
</dbReference>
<keyword evidence="4" id="KW-0862">Zinc</keyword>
<sequence>WGISTAEVANCAKRHQCTSCGYTSIRSADLKRHIRIHTGERPYPCSICAKSFNRKSHLNNHMRIHSGDRPFKCEECVGITLVKITESGKCHQCSACGYSTLFSADMKKHIRIHTGERPFQCTLYIGIKLARIAKSTGRHQLSSYDCTTDYSAFMKKPTRIRMGERPLQCATLQSILSVSDFLIQCEARMSLPARLLTCLGLWILLALSEQWKKRCNVGDEYFQEHLNKSVYFAKGGICSARLVKCGKRHQCSYCEHTSSRSADVKRHLRIHTGERSYQCTMYIGIKSASIAKSAGRRHISSYDCTTVYSAFSKKPTDVRPFQCAIYCSISSAGFAKRAKHYQCSSCGYTSIRSADIKRHIRIHTGERPFLCTICAKSFNEKSHLNSHMSTHTGERPFKCPECGKSFLSEKQYEDTYDAPSFPSSLLKILLQPLHFFRI</sequence>
<feature type="domain" description="C2H2-type" evidence="6">
    <location>
        <begin position="341"/>
        <end position="368"/>
    </location>
</feature>
<dbReference type="GO" id="GO:0008270">
    <property type="term" value="F:zinc ion binding"/>
    <property type="evidence" value="ECO:0007669"/>
    <property type="project" value="UniProtKB-KW"/>
</dbReference>
<keyword evidence="1" id="KW-0479">Metal-binding</keyword>
<dbReference type="InterPro" id="IPR036236">
    <property type="entry name" value="Znf_C2H2_sf"/>
</dbReference>
<evidence type="ECO:0000256" key="4">
    <source>
        <dbReference type="ARBA" id="ARBA00022833"/>
    </source>
</evidence>
<keyword evidence="2" id="KW-0677">Repeat</keyword>
<dbReference type="Gene3D" id="3.30.160.60">
    <property type="entry name" value="Classic Zinc Finger"/>
    <property type="match status" value="7"/>
</dbReference>
<feature type="domain" description="C2H2-type" evidence="6">
    <location>
        <begin position="91"/>
        <end position="118"/>
    </location>
</feature>
<keyword evidence="8" id="KW-1185">Reference proteome</keyword>
<feature type="domain" description="C2H2-type" evidence="6">
    <location>
        <begin position="43"/>
        <end position="70"/>
    </location>
</feature>